<dbReference type="AlphaFoldDB" id="A0A0E9UJM2"/>
<name>A0A0E9UJM2_ANGAN</name>
<organism evidence="1">
    <name type="scientific">Anguilla anguilla</name>
    <name type="common">European freshwater eel</name>
    <name type="synonym">Muraena anguilla</name>
    <dbReference type="NCBI Taxonomy" id="7936"/>
    <lineage>
        <taxon>Eukaryota</taxon>
        <taxon>Metazoa</taxon>
        <taxon>Chordata</taxon>
        <taxon>Craniata</taxon>
        <taxon>Vertebrata</taxon>
        <taxon>Euteleostomi</taxon>
        <taxon>Actinopterygii</taxon>
        <taxon>Neopterygii</taxon>
        <taxon>Teleostei</taxon>
        <taxon>Anguilliformes</taxon>
        <taxon>Anguillidae</taxon>
        <taxon>Anguilla</taxon>
    </lineage>
</organism>
<sequence>MLRAQSWKMQAPFFPSACPKAAPAGPRPALLCWATEQKGAQRFELNTSL</sequence>
<evidence type="ECO:0000313" key="1">
    <source>
        <dbReference type="EMBL" id="JAH66059.1"/>
    </source>
</evidence>
<proteinExistence type="predicted"/>
<dbReference type="EMBL" id="GBXM01042518">
    <property type="protein sequence ID" value="JAH66059.1"/>
    <property type="molecule type" value="Transcribed_RNA"/>
</dbReference>
<accession>A0A0E9UJM2</accession>
<reference evidence="1" key="2">
    <citation type="journal article" date="2015" name="Fish Shellfish Immunol.">
        <title>Early steps in the European eel (Anguilla anguilla)-Vibrio vulnificus interaction in the gills: Role of the RtxA13 toxin.</title>
        <authorList>
            <person name="Callol A."/>
            <person name="Pajuelo D."/>
            <person name="Ebbesson L."/>
            <person name="Teles M."/>
            <person name="MacKenzie S."/>
            <person name="Amaro C."/>
        </authorList>
    </citation>
    <scope>NUCLEOTIDE SEQUENCE</scope>
</reference>
<protein>
    <submittedName>
        <fullName evidence="1">Uncharacterized protein</fullName>
    </submittedName>
</protein>
<reference evidence="1" key="1">
    <citation type="submission" date="2014-11" db="EMBL/GenBank/DDBJ databases">
        <authorList>
            <person name="Amaro Gonzalez C."/>
        </authorList>
    </citation>
    <scope>NUCLEOTIDE SEQUENCE</scope>
</reference>